<protein>
    <recommendedName>
        <fullName evidence="4">Nucleotide-diphospho-sugar transferase</fullName>
    </recommendedName>
</protein>
<dbReference type="Pfam" id="PF01501">
    <property type="entry name" value="Glyco_transf_8"/>
    <property type="match status" value="1"/>
</dbReference>
<evidence type="ECO:0008006" key="4">
    <source>
        <dbReference type="Google" id="ProtNLM"/>
    </source>
</evidence>
<organism evidence="2 3">
    <name type="scientific">Ramalina farinacea</name>
    <dbReference type="NCBI Taxonomy" id="258253"/>
    <lineage>
        <taxon>Eukaryota</taxon>
        <taxon>Fungi</taxon>
        <taxon>Dikarya</taxon>
        <taxon>Ascomycota</taxon>
        <taxon>Pezizomycotina</taxon>
        <taxon>Lecanoromycetes</taxon>
        <taxon>OSLEUM clade</taxon>
        <taxon>Lecanoromycetidae</taxon>
        <taxon>Lecanorales</taxon>
        <taxon>Lecanorineae</taxon>
        <taxon>Ramalinaceae</taxon>
        <taxon>Ramalina</taxon>
    </lineage>
</organism>
<evidence type="ECO:0000256" key="1">
    <source>
        <dbReference type="SAM" id="MobiDB-lite"/>
    </source>
</evidence>
<accession>A0AA43QVM2</accession>
<dbReference type="Proteomes" id="UP001161017">
    <property type="component" value="Unassembled WGS sequence"/>
</dbReference>
<dbReference type="InterPro" id="IPR050587">
    <property type="entry name" value="GNT1/Glycosyltrans_8"/>
</dbReference>
<dbReference type="GO" id="GO:0016757">
    <property type="term" value="F:glycosyltransferase activity"/>
    <property type="evidence" value="ECO:0007669"/>
    <property type="project" value="InterPro"/>
</dbReference>
<dbReference type="InterPro" id="IPR029044">
    <property type="entry name" value="Nucleotide-diphossugar_trans"/>
</dbReference>
<name>A0AA43QVM2_9LECA</name>
<reference evidence="2" key="1">
    <citation type="journal article" date="2023" name="Genome Biol. Evol.">
        <title>First Whole Genome Sequence and Flow Cytometry Genome Size Data for the Lichen-Forming Fungus Ramalina farinacea (Ascomycota).</title>
        <authorList>
            <person name="Llewellyn T."/>
            <person name="Mian S."/>
            <person name="Hill R."/>
            <person name="Leitch I.J."/>
            <person name="Gaya E."/>
        </authorList>
    </citation>
    <scope>NUCLEOTIDE SEQUENCE</scope>
    <source>
        <strain evidence="2">LIQ254RAFAR</strain>
    </source>
</reference>
<keyword evidence="3" id="KW-1185">Reference proteome</keyword>
<proteinExistence type="predicted"/>
<dbReference type="PANTHER" id="PTHR11183">
    <property type="entry name" value="GLYCOGENIN SUBFAMILY MEMBER"/>
    <property type="match status" value="1"/>
</dbReference>
<dbReference type="EMBL" id="JAPUFD010000019">
    <property type="protein sequence ID" value="MDI1492519.1"/>
    <property type="molecule type" value="Genomic_DNA"/>
</dbReference>
<sequence>MTLIASRFQDTWTKLRAFELTSYDKCAFIDADIVVYRNMDHIFDIPLPNDDWIAANAACVCNLDYDEWAAFNWRPENCAYTPLSHPSSADKATPVPSKATPPNTYTLLNGGLFLYHPSESVWQDMLHYFNTSSALSTYQFPDQDFLADYFCHRWKPLPWKYNALKTMQNWHTNIWRDDEVYGLHYIVDKPWSKRVASDGVAGYLGRDGKTHTWWWNLWQEWRNRRGASEVGQVLDTLVASPLDPQADRKQCQDNREKGFPKPIVFGKRPVSVDSDKENKEPESRMNRVKA</sequence>
<feature type="compositionally biased region" description="Basic and acidic residues" evidence="1">
    <location>
        <begin position="273"/>
        <end position="290"/>
    </location>
</feature>
<feature type="region of interest" description="Disordered" evidence="1">
    <location>
        <begin position="244"/>
        <end position="290"/>
    </location>
</feature>
<dbReference type="Gene3D" id="3.90.550.10">
    <property type="entry name" value="Spore Coat Polysaccharide Biosynthesis Protein SpsA, Chain A"/>
    <property type="match status" value="1"/>
</dbReference>
<dbReference type="SUPFAM" id="SSF53448">
    <property type="entry name" value="Nucleotide-diphospho-sugar transferases"/>
    <property type="match status" value="1"/>
</dbReference>
<dbReference type="InterPro" id="IPR002495">
    <property type="entry name" value="Glyco_trans_8"/>
</dbReference>
<evidence type="ECO:0000313" key="3">
    <source>
        <dbReference type="Proteomes" id="UP001161017"/>
    </source>
</evidence>
<dbReference type="AlphaFoldDB" id="A0AA43QVM2"/>
<comment type="caution">
    <text evidence="2">The sequence shown here is derived from an EMBL/GenBank/DDBJ whole genome shotgun (WGS) entry which is preliminary data.</text>
</comment>
<gene>
    <name evidence="2" type="ORF">OHK93_003733</name>
</gene>
<feature type="compositionally biased region" description="Basic and acidic residues" evidence="1">
    <location>
        <begin position="245"/>
        <end position="259"/>
    </location>
</feature>
<evidence type="ECO:0000313" key="2">
    <source>
        <dbReference type="EMBL" id="MDI1492519.1"/>
    </source>
</evidence>